<keyword evidence="1 2" id="KW-0238">DNA-binding</keyword>
<keyword evidence="5" id="KW-1185">Reference proteome</keyword>
<dbReference type="RefSeq" id="WP_170134393.1">
    <property type="nucleotide sequence ID" value="NZ_PYGA01000038.1"/>
</dbReference>
<evidence type="ECO:0000256" key="1">
    <source>
        <dbReference type="ARBA" id="ARBA00023125"/>
    </source>
</evidence>
<dbReference type="Pfam" id="PF00440">
    <property type="entry name" value="TetR_N"/>
    <property type="match status" value="1"/>
</dbReference>
<dbReference type="GO" id="GO:0000976">
    <property type="term" value="F:transcription cis-regulatory region binding"/>
    <property type="evidence" value="ECO:0007669"/>
    <property type="project" value="TreeGrafter"/>
</dbReference>
<comment type="caution">
    <text evidence="4">The sequence shown here is derived from an EMBL/GenBank/DDBJ whole genome shotgun (WGS) entry which is preliminary data.</text>
</comment>
<dbReference type="GO" id="GO:0003700">
    <property type="term" value="F:DNA-binding transcription factor activity"/>
    <property type="evidence" value="ECO:0007669"/>
    <property type="project" value="TreeGrafter"/>
</dbReference>
<sequence>MNYLPADERRRTIIDAAVDVIAAEGLARATTRRIAEKAGAPLGALHYCFRNKNELNMLILERGQATMQATFAHIDPAAGFEATLRASVATYWRWIRENPGLHFALMELLMWFIRNKETIAPTLRDGDMWVAVNAPMGGALIQRNLDAAARADGTAPAIAVHEITRFLIHRMDGLVFEFAETKDEESCERQAELLADALVHLSTRYSPAAGEHSP</sequence>
<feature type="domain" description="HTH tetR-type" evidence="3">
    <location>
        <begin position="7"/>
        <end position="67"/>
    </location>
</feature>
<dbReference type="PRINTS" id="PR00455">
    <property type="entry name" value="HTHTETR"/>
</dbReference>
<dbReference type="AlphaFoldDB" id="A0A2P8CJ79"/>
<evidence type="ECO:0000256" key="2">
    <source>
        <dbReference type="PROSITE-ProRule" id="PRU00335"/>
    </source>
</evidence>
<reference evidence="4 5" key="1">
    <citation type="submission" date="2018-03" db="EMBL/GenBank/DDBJ databases">
        <title>Genomic Encyclopedia of Archaeal and Bacterial Type Strains, Phase II (KMG-II): from individual species to whole genera.</title>
        <authorList>
            <person name="Goeker M."/>
        </authorList>
    </citation>
    <scope>NUCLEOTIDE SEQUENCE [LARGE SCALE GENOMIC DNA]</scope>
    <source>
        <strain evidence="4 5">DSM 45312</strain>
    </source>
</reference>
<organism evidence="4 5">
    <name type="scientific">Murinocardiopsis flavida</name>
    <dbReference type="NCBI Taxonomy" id="645275"/>
    <lineage>
        <taxon>Bacteria</taxon>
        <taxon>Bacillati</taxon>
        <taxon>Actinomycetota</taxon>
        <taxon>Actinomycetes</taxon>
        <taxon>Streptosporangiales</taxon>
        <taxon>Nocardiopsidaceae</taxon>
        <taxon>Murinocardiopsis</taxon>
    </lineage>
</organism>
<dbReference type="PROSITE" id="PS50977">
    <property type="entry name" value="HTH_TETR_2"/>
    <property type="match status" value="1"/>
</dbReference>
<dbReference type="EMBL" id="PYGA01000038">
    <property type="protein sequence ID" value="PSK85021.1"/>
    <property type="molecule type" value="Genomic_DNA"/>
</dbReference>
<dbReference type="PANTHER" id="PTHR30055">
    <property type="entry name" value="HTH-TYPE TRANSCRIPTIONAL REGULATOR RUTR"/>
    <property type="match status" value="1"/>
</dbReference>
<dbReference type="InterPro" id="IPR050109">
    <property type="entry name" value="HTH-type_TetR-like_transc_reg"/>
</dbReference>
<evidence type="ECO:0000313" key="4">
    <source>
        <dbReference type="EMBL" id="PSK85021.1"/>
    </source>
</evidence>
<dbReference type="InterPro" id="IPR009057">
    <property type="entry name" value="Homeodomain-like_sf"/>
</dbReference>
<dbReference type="Gene3D" id="1.10.357.10">
    <property type="entry name" value="Tetracycline Repressor, domain 2"/>
    <property type="match status" value="1"/>
</dbReference>
<dbReference type="PANTHER" id="PTHR30055:SF226">
    <property type="entry name" value="HTH-TYPE TRANSCRIPTIONAL REGULATOR PKSA"/>
    <property type="match status" value="1"/>
</dbReference>
<dbReference type="SUPFAM" id="SSF46689">
    <property type="entry name" value="Homeodomain-like"/>
    <property type="match status" value="1"/>
</dbReference>
<name>A0A2P8CJ79_9ACTN</name>
<gene>
    <name evidence="4" type="ORF">CLV63_13820</name>
</gene>
<accession>A0A2P8CJ79</accession>
<evidence type="ECO:0000259" key="3">
    <source>
        <dbReference type="PROSITE" id="PS50977"/>
    </source>
</evidence>
<proteinExistence type="predicted"/>
<dbReference type="InterPro" id="IPR001647">
    <property type="entry name" value="HTH_TetR"/>
</dbReference>
<protein>
    <submittedName>
        <fullName evidence="4">TetR family transcriptional regulator</fullName>
    </submittedName>
</protein>
<dbReference type="Proteomes" id="UP000240542">
    <property type="component" value="Unassembled WGS sequence"/>
</dbReference>
<feature type="DNA-binding region" description="H-T-H motif" evidence="2">
    <location>
        <begin position="30"/>
        <end position="49"/>
    </location>
</feature>
<evidence type="ECO:0000313" key="5">
    <source>
        <dbReference type="Proteomes" id="UP000240542"/>
    </source>
</evidence>